<keyword evidence="2 3" id="KW-0378">Hydrolase</keyword>
<evidence type="ECO:0000313" key="4">
    <source>
        <dbReference type="EMBL" id="PWV64477.1"/>
    </source>
</evidence>
<dbReference type="EMBL" id="QGTJ01000002">
    <property type="protein sequence ID" value="PWV64477.1"/>
    <property type="molecule type" value="Genomic_DNA"/>
</dbReference>
<proteinExistence type="inferred from homology"/>
<dbReference type="NCBIfam" id="TIGR01428">
    <property type="entry name" value="HAD_type_II"/>
    <property type="match status" value="1"/>
</dbReference>
<dbReference type="PROSITE" id="PS51318">
    <property type="entry name" value="TAT"/>
    <property type="match status" value="1"/>
</dbReference>
<dbReference type="InterPro" id="IPR023198">
    <property type="entry name" value="PGP-like_dom2"/>
</dbReference>
<dbReference type="Proteomes" id="UP000246569">
    <property type="component" value="Unassembled WGS sequence"/>
</dbReference>
<dbReference type="Pfam" id="PF00702">
    <property type="entry name" value="Hydrolase"/>
    <property type="match status" value="1"/>
</dbReference>
<dbReference type="NCBIfam" id="TIGR01493">
    <property type="entry name" value="HAD-SF-IA-v2"/>
    <property type="match status" value="1"/>
</dbReference>
<comment type="similarity">
    <text evidence="1 3">Belongs to the HAD-like hydrolase superfamily. S-2-haloalkanoic acid dehalogenase family.</text>
</comment>
<dbReference type="SFLD" id="SFLDG01135">
    <property type="entry name" value="C1.5.6:_HAD__Beta-PGM__Phospha"/>
    <property type="match status" value="1"/>
</dbReference>
<dbReference type="SUPFAM" id="SSF56784">
    <property type="entry name" value="HAD-like"/>
    <property type="match status" value="1"/>
</dbReference>
<dbReference type="GO" id="GO:0018784">
    <property type="term" value="F:(S)-2-haloacid dehalogenase activity"/>
    <property type="evidence" value="ECO:0007669"/>
    <property type="project" value="UniProtKB-UniRule"/>
</dbReference>
<name>A0A317N2V5_9GAMM</name>
<dbReference type="CDD" id="cd02588">
    <property type="entry name" value="HAD_L2-DEX"/>
    <property type="match status" value="1"/>
</dbReference>
<dbReference type="InterPro" id="IPR006439">
    <property type="entry name" value="HAD-SF_hydro_IA"/>
</dbReference>
<dbReference type="SFLD" id="SFLDG01129">
    <property type="entry name" value="C1.5:_HAD__Beta-PGM__Phosphata"/>
    <property type="match status" value="1"/>
</dbReference>
<gene>
    <name evidence="4" type="ORF">C7443_102126</name>
</gene>
<dbReference type="InterPro" id="IPR023214">
    <property type="entry name" value="HAD_sf"/>
</dbReference>
<dbReference type="Gene3D" id="1.10.150.240">
    <property type="entry name" value="Putative phosphatase, domain 2"/>
    <property type="match status" value="1"/>
</dbReference>
<dbReference type="PRINTS" id="PR00413">
    <property type="entry name" value="HADHALOGNASE"/>
</dbReference>
<dbReference type="Gene3D" id="3.40.50.1000">
    <property type="entry name" value="HAD superfamily/HAD-like"/>
    <property type="match status" value="1"/>
</dbReference>
<dbReference type="InterPro" id="IPR036412">
    <property type="entry name" value="HAD-like_sf"/>
</dbReference>
<dbReference type="AlphaFoldDB" id="A0A317N2V5"/>
<keyword evidence="5" id="KW-1185">Reference proteome</keyword>
<evidence type="ECO:0000256" key="1">
    <source>
        <dbReference type="ARBA" id="ARBA00008106"/>
    </source>
</evidence>
<protein>
    <recommendedName>
        <fullName evidence="3">(S)-2-haloacid dehalogenase</fullName>
        <ecNumber evidence="3">3.8.1.2</ecNumber>
    </recommendedName>
    <alternativeName>
        <fullName evidence="3">2-haloalkanoic acid dehalogenase</fullName>
    </alternativeName>
    <alternativeName>
        <fullName evidence="3">Halocarboxylic acid halidohydrolase</fullName>
    </alternativeName>
    <alternativeName>
        <fullName evidence="3">L-2-haloacid dehalogenase</fullName>
    </alternativeName>
</protein>
<comment type="function">
    <text evidence="3">Catalyzes the hydrolytic dehalogenation of small (S)-2-haloalkanoic acids to yield the corresponding (R)-2-hydroxyalkanoic acids.</text>
</comment>
<dbReference type="RefSeq" id="WP_110017138.1">
    <property type="nucleotide sequence ID" value="NZ_QGTJ01000002.1"/>
</dbReference>
<dbReference type="PANTHER" id="PTHR43316">
    <property type="entry name" value="HYDROLASE, HALOACID DELAHOGENASE-RELATED"/>
    <property type="match status" value="1"/>
</dbReference>
<dbReference type="SFLD" id="SFLDS00003">
    <property type="entry name" value="Haloacid_Dehalogenase"/>
    <property type="match status" value="1"/>
</dbReference>
<dbReference type="SFLD" id="SFLDF00045">
    <property type="entry name" value="2-haloacid_dehalogenase"/>
    <property type="match status" value="1"/>
</dbReference>
<dbReference type="PANTHER" id="PTHR43316:SF3">
    <property type="entry name" value="HALOACID DEHALOGENASE, TYPE II (AFU_ORTHOLOGUE AFUA_2G07750)-RELATED"/>
    <property type="match status" value="1"/>
</dbReference>
<evidence type="ECO:0000256" key="3">
    <source>
        <dbReference type="RuleBase" id="RU368077"/>
    </source>
</evidence>
<organism evidence="4 5">
    <name type="scientific">Plasticicumulans acidivorans</name>
    <dbReference type="NCBI Taxonomy" id="886464"/>
    <lineage>
        <taxon>Bacteria</taxon>
        <taxon>Pseudomonadati</taxon>
        <taxon>Pseudomonadota</taxon>
        <taxon>Gammaproteobacteria</taxon>
        <taxon>Candidatus Competibacteraceae</taxon>
        <taxon>Plasticicumulans</taxon>
    </lineage>
</organism>
<comment type="catalytic activity">
    <reaction evidence="3">
        <text>an (S)-2-haloacid + H2O = a (2R)-2-hydroxycarboxylate + a halide anion + H(+)</text>
        <dbReference type="Rhea" id="RHEA:11192"/>
        <dbReference type="ChEBI" id="CHEBI:15377"/>
        <dbReference type="ChEBI" id="CHEBI:15378"/>
        <dbReference type="ChEBI" id="CHEBI:16042"/>
        <dbReference type="ChEBI" id="CHEBI:58314"/>
        <dbReference type="ChEBI" id="CHEBI:137405"/>
        <dbReference type="EC" id="3.8.1.2"/>
    </reaction>
</comment>
<dbReference type="EC" id="3.8.1.2" evidence="3"/>
<evidence type="ECO:0000256" key="2">
    <source>
        <dbReference type="ARBA" id="ARBA00022801"/>
    </source>
</evidence>
<sequence>MPVNRRDFLTLAAGAGMAAGLLAGSRLVRAATPAPIGAVALDGFTTFDPRPLVARAERLFPGQGQALALAWRTRQFEYTWLRTLMGRYTGFWQITEEALGYAAAQLRLPLSGAQRDELMQGYRELRAWPDAAAALQRLRAAGVRLAFLSNFSVEMLDTAVHGSGLDGLFEPHLSTDRVQAFKPDPRAYQMGVDAFALPRERIAFAAFGGWDAAGAKSFGYPTYWVNRLGVPLEQLGISADASGPGLDGLVAFVLGAPRAQAPA</sequence>
<dbReference type="InterPro" id="IPR006328">
    <property type="entry name" value="2-HAD"/>
</dbReference>
<comment type="caution">
    <text evidence="4">The sequence shown here is derived from an EMBL/GenBank/DDBJ whole genome shotgun (WGS) entry which is preliminary data.</text>
</comment>
<reference evidence="4 5" key="1">
    <citation type="submission" date="2018-05" db="EMBL/GenBank/DDBJ databases">
        <title>Genomic Encyclopedia of Type Strains, Phase IV (KMG-IV): sequencing the most valuable type-strain genomes for metagenomic binning, comparative biology and taxonomic classification.</title>
        <authorList>
            <person name="Goeker M."/>
        </authorList>
    </citation>
    <scope>NUCLEOTIDE SEQUENCE [LARGE SCALE GENOMIC DNA]</scope>
    <source>
        <strain evidence="4 5">DSM 23606</strain>
    </source>
</reference>
<accession>A0A317N2V5</accession>
<dbReference type="InterPro" id="IPR051540">
    <property type="entry name" value="S-2-haloacid_dehalogenase"/>
</dbReference>
<evidence type="ECO:0000313" key="5">
    <source>
        <dbReference type="Proteomes" id="UP000246569"/>
    </source>
</evidence>
<dbReference type="OrthoDB" id="5865007at2"/>
<dbReference type="InterPro" id="IPR006311">
    <property type="entry name" value="TAT_signal"/>
</dbReference>